<feature type="domain" description="CBS" evidence="10">
    <location>
        <begin position="376"/>
        <end position="432"/>
    </location>
</feature>
<keyword evidence="7" id="KW-0472">Membrane</keyword>
<comment type="subunit">
    <text evidence="7">The complex is probably composed of two ATP-binding proteins, two transmembrane proteins and a solute-binding protein.</text>
</comment>
<proteinExistence type="inferred from homology"/>
<dbReference type="GO" id="GO:0005886">
    <property type="term" value="C:plasma membrane"/>
    <property type="evidence" value="ECO:0007669"/>
    <property type="project" value="UniProtKB-SubCell"/>
</dbReference>
<keyword evidence="7" id="KW-1003">Cell membrane</keyword>
<gene>
    <name evidence="11" type="ORF">D0544_13885</name>
</gene>
<evidence type="ECO:0000259" key="10">
    <source>
        <dbReference type="PROSITE" id="PS51371"/>
    </source>
</evidence>
<comment type="subcellular location">
    <subcellularLocation>
        <location evidence="7">Cell inner membrane</location>
        <topology evidence="7">Peripheral membrane protein</topology>
    </subcellularLocation>
</comment>
<dbReference type="GO" id="GO:0031460">
    <property type="term" value="P:glycine betaine transport"/>
    <property type="evidence" value="ECO:0007669"/>
    <property type="project" value="InterPro"/>
</dbReference>
<evidence type="ECO:0000256" key="8">
    <source>
        <dbReference type="SAM" id="MobiDB-lite"/>
    </source>
</evidence>
<dbReference type="GO" id="GO:0015418">
    <property type="term" value="F:ABC-type quaternary ammonium compound transporting activity"/>
    <property type="evidence" value="ECO:0007669"/>
    <property type="project" value="UniProtKB-EC"/>
</dbReference>
<feature type="compositionally biased region" description="Polar residues" evidence="8">
    <location>
        <begin position="1"/>
        <end position="13"/>
    </location>
</feature>
<dbReference type="EC" id="7.6.2.9" evidence="7"/>
<dbReference type="InterPro" id="IPR000644">
    <property type="entry name" value="CBS_dom"/>
</dbReference>
<keyword evidence="7" id="KW-0997">Cell inner membrane</keyword>
<dbReference type="PROSITE" id="PS50893">
    <property type="entry name" value="ABC_TRANSPORTER_2"/>
    <property type="match status" value="1"/>
</dbReference>
<keyword evidence="2 7" id="KW-0813">Transport</keyword>
<reference evidence="11 12" key="2">
    <citation type="submission" date="2018-12" db="EMBL/GenBank/DDBJ databases">
        <title>Simiduia agarivorans gen. nov., sp. nov., a marine, agarolytic bacterium isolated from shallow coastal water from Keelung, Taiwan.</title>
        <authorList>
            <person name="Shieh W.Y."/>
        </authorList>
    </citation>
    <scope>NUCLEOTIDE SEQUENCE [LARGE SCALE GENOMIC DNA]</scope>
    <source>
        <strain evidence="11 12">GTF-13</strain>
    </source>
</reference>
<dbReference type="InterPro" id="IPR046342">
    <property type="entry name" value="CBS_dom_sf"/>
</dbReference>
<evidence type="ECO:0000313" key="12">
    <source>
        <dbReference type="Proteomes" id="UP000280792"/>
    </source>
</evidence>
<dbReference type="SUPFAM" id="SSF52540">
    <property type="entry name" value="P-loop containing nucleoside triphosphate hydrolases"/>
    <property type="match status" value="1"/>
</dbReference>
<keyword evidence="12" id="KW-1185">Reference proteome</keyword>
<dbReference type="GO" id="GO:0006865">
    <property type="term" value="P:amino acid transport"/>
    <property type="evidence" value="ECO:0007669"/>
    <property type="project" value="UniProtKB-UniRule"/>
</dbReference>
<dbReference type="InterPro" id="IPR003439">
    <property type="entry name" value="ABC_transporter-like_ATP-bd"/>
</dbReference>
<dbReference type="AlphaFoldDB" id="A0A3P3VJP7"/>
<dbReference type="Pfam" id="PF00571">
    <property type="entry name" value="CBS"/>
    <property type="match status" value="1"/>
</dbReference>
<comment type="caution">
    <text evidence="11">The sequence shown here is derived from an EMBL/GenBank/DDBJ whole genome shotgun (WGS) entry which is preliminary data.</text>
</comment>
<dbReference type="CDD" id="cd03294">
    <property type="entry name" value="ABC_Pro_Gly_Betaine"/>
    <property type="match status" value="1"/>
</dbReference>
<evidence type="ECO:0000256" key="2">
    <source>
        <dbReference type="ARBA" id="ARBA00022448"/>
    </source>
</evidence>
<evidence type="ECO:0000256" key="1">
    <source>
        <dbReference type="ARBA" id="ARBA00005417"/>
    </source>
</evidence>
<feature type="domain" description="ABC transporter" evidence="9">
    <location>
        <begin position="65"/>
        <end position="301"/>
    </location>
</feature>
<feature type="compositionally biased region" description="Basic and acidic residues" evidence="8">
    <location>
        <begin position="439"/>
        <end position="454"/>
    </location>
</feature>
<evidence type="ECO:0000256" key="3">
    <source>
        <dbReference type="ARBA" id="ARBA00022741"/>
    </source>
</evidence>
<evidence type="ECO:0000256" key="4">
    <source>
        <dbReference type="ARBA" id="ARBA00022840"/>
    </source>
</evidence>
<comment type="catalytic activity">
    <reaction evidence="7">
        <text>a quaternary ammonium(out) + ATP + H2O = a quaternary ammonium(in) + ADP + phosphate + H(+)</text>
        <dbReference type="Rhea" id="RHEA:11036"/>
        <dbReference type="ChEBI" id="CHEBI:15377"/>
        <dbReference type="ChEBI" id="CHEBI:15378"/>
        <dbReference type="ChEBI" id="CHEBI:30616"/>
        <dbReference type="ChEBI" id="CHEBI:35267"/>
        <dbReference type="ChEBI" id="CHEBI:43474"/>
        <dbReference type="ChEBI" id="CHEBI:456216"/>
    </reaction>
</comment>
<dbReference type="InterPro" id="IPR003593">
    <property type="entry name" value="AAA+_ATPase"/>
</dbReference>
<organism evidence="11 12">
    <name type="scientific">Aestuariirhabdus litorea</name>
    <dbReference type="NCBI Taxonomy" id="2528527"/>
    <lineage>
        <taxon>Bacteria</taxon>
        <taxon>Pseudomonadati</taxon>
        <taxon>Pseudomonadota</taxon>
        <taxon>Gammaproteobacteria</taxon>
        <taxon>Oceanospirillales</taxon>
        <taxon>Aestuariirhabdaceae</taxon>
        <taxon>Aestuariirhabdus</taxon>
    </lineage>
</organism>
<evidence type="ECO:0000256" key="5">
    <source>
        <dbReference type="ARBA" id="ARBA00022970"/>
    </source>
</evidence>
<dbReference type="NCBIfam" id="TIGR01186">
    <property type="entry name" value="proV"/>
    <property type="match status" value="1"/>
</dbReference>
<comment type="similarity">
    <text evidence="1 7">Belongs to the ABC transporter superfamily.</text>
</comment>
<dbReference type="Proteomes" id="UP000280792">
    <property type="component" value="Unassembled WGS sequence"/>
</dbReference>
<dbReference type="PROSITE" id="PS51371">
    <property type="entry name" value="CBS"/>
    <property type="match status" value="1"/>
</dbReference>
<name>A0A3P3VJP7_9GAMM</name>
<dbReference type="InterPro" id="IPR051921">
    <property type="entry name" value="ABC_osmolyte_uptake_ATP-bind"/>
</dbReference>
<evidence type="ECO:0000259" key="9">
    <source>
        <dbReference type="PROSITE" id="PS50893"/>
    </source>
</evidence>
<sequence>MDWQSSPWRSSSIAYPRPTPSARRNIWEGPTVSDTNPQTLIEIKGLYKVFGERSHEVMNKVREGLSKDDILSQTGHTVGLRDINLSINKGEIFVIMGLSGSGKSTLIRHFNRLIDPTEGQILVEGTDVMRLSIKELEQFRRHKMSMVFQRFGLMPHNSVIDNVAYGLKVQGIDKKERLQKAAQWLDTVGLGGYEEQYPSQLSGGQQQRVGLARALCTDAEILLMDEAFSALDPLIRSEMQDQLIELQESLHKTIIFITHDLDEALRLGDRIAILKDGELVQEGTPVDILLHPATDYVEAFVKDVNRARALTVETVMQPPAYRITANTIGEALKQMKKLPHDFGYYVSDEGYQGIITQETLEQAARENSQQPIDEEHYEEVPHISPDSLLEAVIPDTLDNDYPLPVVDEEGELMGELSRSDLVEVLSDGSNSSVEENPEEERKPRDKDQEDARSA</sequence>
<keyword evidence="6" id="KW-0129">CBS domain</keyword>
<protein>
    <recommendedName>
        <fullName evidence="7">Quaternary amine transport ATP-binding protein</fullName>
        <ecNumber evidence="7">7.6.2.9</ecNumber>
    </recommendedName>
</protein>
<dbReference type="InterPro" id="IPR005892">
    <property type="entry name" value="Gly-betaine_transp_ATP-bd"/>
</dbReference>
<dbReference type="GO" id="GO:0006970">
    <property type="term" value="P:response to osmotic stress"/>
    <property type="evidence" value="ECO:0007669"/>
    <property type="project" value="UniProtKB-ARBA"/>
</dbReference>
<evidence type="ECO:0000256" key="7">
    <source>
        <dbReference type="RuleBase" id="RU369116"/>
    </source>
</evidence>
<accession>A0A3P3VJP7</accession>
<keyword evidence="4 7" id="KW-0067">ATP-binding</keyword>
<feature type="region of interest" description="Disordered" evidence="8">
    <location>
        <begin position="400"/>
        <end position="454"/>
    </location>
</feature>
<dbReference type="Gene3D" id="3.40.50.300">
    <property type="entry name" value="P-loop containing nucleotide triphosphate hydrolases"/>
    <property type="match status" value="1"/>
</dbReference>
<dbReference type="SUPFAM" id="SSF54631">
    <property type="entry name" value="CBS-domain pair"/>
    <property type="match status" value="1"/>
</dbReference>
<dbReference type="PANTHER" id="PTHR43869:SF1">
    <property type="entry name" value="GLYCINE BETAINE_PROLINE BETAINE TRANSPORT SYSTEM ATP-BINDING PROTEIN PROV"/>
    <property type="match status" value="1"/>
</dbReference>
<reference evidence="11 12" key="1">
    <citation type="submission" date="2018-08" db="EMBL/GenBank/DDBJ databases">
        <authorList>
            <person name="Khan S.A."/>
        </authorList>
    </citation>
    <scope>NUCLEOTIDE SEQUENCE [LARGE SCALE GENOMIC DNA]</scope>
    <source>
        <strain evidence="11 12">GTF-13</strain>
    </source>
</reference>
<evidence type="ECO:0000313" key="11">
    <source>
        <dbReference type="EMBL" id="RRJ82935.1"/>
    </source>
</evidence>
<dbReference type="PROSITE" id="PS00211">
    <property type="entry name" value="ABC_TRANSPORTER_1"/>
    <property type="match status" value="1"/>
</dbReference>
<dbReference type="GO" id="GO:0016887">
    <property type="term" value="F:ATP hydrolysis activity"/>
    <property type="evidence" value="ECO:0007669"/>
    <property type="project" value="UniProtKB-UniRule"/>
</dbReference>
<dbReference type="Pfam" id="PF00005">
    <property type="entry name" value="ABC_tran"/>
    <property type="match status" value="1"/>
</dbReference>
<keyword evidence="5" id="KW-0029">Amino-acid transport</keyword>
<dbReference type="Gene3D" id="3.10.580.10">
    <property type="entry name" value="CBS-domain"/>
    <property type="match status" value="1"/>
</dbReference>
<dbReference type="EMBL" id="QWEZ01000002">
    <property type="protein sequence ID" value="RRJ82935.1"/>
    <property type="molecule type" value="Genomic_DNA"/>
</dbReference>
<feature type="region of interest" description="Disordered" evidence="8">
    <location>
        <begin position="1"/>
        <end position="31"/>
    </location>
</feature>
<dbReference type="GO" id="GO:0005524">
    <property type="term" value="F:ATP binding"/>
    <property type="evidence" value="ECO:0007669"/>
    <property type="project" value="UniProtKB-UniRule"/>
</dbReference>
<dbReference type="InterPro" id="IPR017871">
    <property type="entry name" value="ABC_transporter-like_CS"/>
</dbReference>
<dbReference type="InterPro" id="IPR027417">
    <property type="entry name" value="P-loop_NTPase"/>
</dbReference>
<keyword evidence="3 7" id="KW-0547">Nucleotide-binding</keyword>
<evidence type="ECO:0000256" key="6">
    <source>
        <dbReference type="PROSITE-ProRule" id="PRU00703"/>
    </source>
</evidence>
<dbReference type="PANTHER" id="PTHR43869">
    <property type="entry name" value="GLYCINE BETAINE/PROLINE BETAINE TRANSPORT SYSTEM ATP-BINDING PROTEIN PROV"/>
    <property type="match status" value="1"/>
</dbReference>
<dbReference type="FunFam" id="3.40.50.300:FF:000201">
    <property type="entry name" value="Glycine betaine/L-proline ABC transporter ATP-binding protein"/>
    <property type="match status" value="1"/>
</dbReference>
<dbReference type="SMART" id="SM00382">
    <property type="entry name" value="AAA"/>
    <property type="match status" value="1"/>
</dbReference>